<dbReference type="NCBIfam" id="NF009316">
    <property type="entry name" value="PRK12674.1-5"/>
    <property type="match status" value="1"/>
</dbReference>
<dbReference type="RefSeq" id="WP_250936098.1">
    <property type="nucleotide sequence ID" value="NZ_JAMLJK010000001.1"/>
</dbReference>
<dbReference type="Pfam" id="PF03334">
    <property type="entry name" value="PhaG_MnhG_YufB"/>
    <property type="match status" value="1"/>
</dbReference>
<accession>A0AA41ZCN3</accession>
<feature type="compositionally biased region" description="Acidic residues" evidence="1">
    <location>
        <begin position="111"/>
        <end position="121"/>
    </location>
</feature>
<dbReference type="GO" id="GO:0015385">
    <property type="term" value="F:sodium:proton antiporter activity"/>
    <property type="evidence" value="ECO:0007669"/>
    <property type="project" value="TreeGrafter"/>
</dbReference>
<dbReference type="EMBL" id="JAPIVE010000001">
    <property type="protein sequence ID" value="MCX2522849.1"/>
    <property type="molecule type" value="Genomic_DNA"/>
</dbReference>
<dbReference type="PANTHER" id="PTHR34703">
    <property type="entry name" value="ANTIPORTER SUBUNIT MNHG2-RELATED"/>
    <property type="match status" value="1"/>
</dbReference>
<name>A0AA41ZCN3_9GAMM</name>
<feature type="transmembrane region" description="Helical" evidence="2">
    <location>
        <begin position="75"/>
        <end position="95"/>
    </location>
</feature>
<dbReference type="AlphaFoldDB" id="A0AA41ZCN3"/>
<feature type="transmembrane region" description="Helical" evidence="2">
    <location>
        <begin position="46"/>
        <end position="63"/>
    </location>
</feature>
<dbReference type="NCBIfam" id="TIGR01300">
    <property type="entry name" value="CPA3_mnhG_phaG"/>
    <property type="match status" value="1"/>
</dbReference>
<keyword evidence="4" id="KW-1185">Reference proteome</keyword>
<keyword evidence="2" id="KW-0472">Membrane</keyword>
<dbReference type="InterPro" id="IPR005133">
    <property type="entry name" value="PhaG_MnhG_YufB"/>
</dbReference>
<keyword evidence="2" id="KW-1133">Transmembrane helix</keyword>
<proteinExistence type="predicted"/>
<comment type="caution">
    <text evidence="3">The sequence shown here is derived from an EMBL/GenBank/DDBJ whole genome shotgun (WGS) entry which is preliminary data.</text>
</comment>
<keyword evidence="2" id="KW-0812">Transmembrane</keyword>
<protein>
    <submittedName>
        <fullName evidence="3">Na+/H+ antiporter subunit G</fullName>
    </submittedName>
</protein>
<gene>
    <name evidence="3" type="ORF">OQ287_01210</name>
</gene>
<evidence type="ECO:0000256" key="1">
    <source>
        <dbReference type="SAM" id="MobiDB-lite"/>
    </source>
</evidence>
<dbReference type="Proteomes" id="UP001165678">
    <property type="component" value="Unassembled WGS sequence"/>
</dbReference>
<evidence type="ECO:0000256" key="2">
    <source>
        <dbReference type="SAM" id="Phobius"/>
    </source>
</evidence>
<organism evidence="3 4">
    <name type="scientific">Larsenimonas rhizosphaerae</name>
    <dbReference type="NCBI Taxonomy" id="2944682"/>
    <lineage>
        <taxon>Bacteria</taxon>
        <taxon>Pseudomonadati</taxon>
        <taxon>Pseudomonadota</taxon>
        <taxon>Gammaproteobacteria</taxon>
        <taxon>Oceanospirillales</taxon>
        <taxon>Halomonadaceae</taxon>
        <taxon>Larsenimonas</taxon>
    </lineage>
</organism>
<feature type="transmembrane region" description="Helical" evidence="2">
    <location>
        <begin position="6"/>
        <end position="26"/>
    </location>
</feature>
<evidence type="ECO:0000313" key="4">
    <source>
        <dbReference type="Proteomes" id="UP001165678"/>
    </source>
</evidence>
<feature type="region of interest" description="Disordered" evidence="1">
    <location>
        <begin position="98"/>
        <end position="121"/>
    </location>
</feature>
<dbReference type="PANTHER" id="PTHR34703:SF1">
    <property type="entry name" value="ANTIPORTER SUBUNIT MNHG2-RELATED"/>
    <property type="match status" value="1"/>
</dbReference>
<reference evidence="3" key="1">
    <citation type="submission" date="2022-11" db="EMBL/GenBank/DDBJ databases">
        <title>Larsenimonas rhizosphaerae sp. nov., isolated from a tidal mudflat.</title>
        <authorList>
            <person name="Lee S.D."/>
            <person name="Kim I.S."/>
        </authorList>
    </citation>
    <scope>NUCLEOTIDE SEQUENCE</scope>
    <source>
        <strain evidence="3">GH2-1</strain>
    </source>
</reference>
<sequence length="121" mass="13313">MDLRFALEVAVSALMIAGGIFAVIGAMGMVRFRDFYMRLHGPTKSTTLGVGCVLLASMSFFWLKNGHPSLQDMLITLFLFITTPVSAHLLTMSGLHHKLPSAPETKGQPYELDDEDDIARN</sequence>
<evidence type="ECO:0000313" key="3">
    <source>
        <dbReference type="EMBL" id="MCX2522849.1"/>
    </source>
</evidence>